<comment type="caution">
    <text evidence="2">The sequence shown here is derived from an EMBL/GenBank/DDBJ whole genome shotgun (WGS) entry which is preliminary data.</text>
</comment>
<organism evidence="2 3">
    <name type="scientific">Olea europaea subsp. europaea</name>
    <dbReference type="NCBI Taxonomy" id="158383"/>
    <lineage>
        <taxon>Eukaryota</taxon>
        <taxon>Viridiplantae</taxon>
        <taxon>Streptophyta</taxon>
        <taxon>Embryophyta</taxon>
        <taxon>Tracheophyta</taxon>
        <taxon>Spermatophyta</taxon>
        <taxon>Magnoliopsida</taxon>
        <taxon>eudicotyledons</taxon>
        <taxon>Gunneridae</taxon>
        <taxon>Pentapetalae</taxon>
        <taxon>asterids</taxon>
        <taxon>lamiids</taxon>
        <taxon>Lamiales</taxon>
        <taxon>Oleaceae</taxon>
        <taxon>Oleeae</taxon>
        <taxon>Olea</taxon>
    </lineage>
</organism>
<keyword evidence="1" id="KW-1133">Transmembrane helix</keyword>
<protein>
    <submittedName>
        <fullName evidence="2">Uncharacterized protein</fullName>
    </submittedName>
</protein>
<keyword evidence="1" id="KW-0472">Membrane</keyword>
<keyword evidence="1" id="KW-0812">Transmembrane</keyword>
<keyword evidence="3" id="KW-1185">Reference proteome</keyword>
<proteinExistence type="predicted"/>
<dbReference type="EMBL" id="CACTIH010000041">
    <property type="protein sequence ID" value="CAA2939152.1"/>
    <property type="molecule type" value="Genomic_DNA"/>
</dbReference>
<dbReference type="OrthoDB" id="913696at2759"/>
<dbReference type="Proteomes" id="UP000594638">
    <property type="component" value="Unassembled WGS sequence"/>
</dbReference>
<name>A0A8S0PEL7_OLEEU</name>
<evidence type="ECO:0000313" key="2">
    <source>
        <dbReference type="EMBL" id="CAA2939152.1"/>
    </source>
</evidence>
<dbReference type="Gramene" id="OE9A049221T1">
    <property type="protein sequence ID" value="OE9A049221C1"/>
    <property type="gene ID" value="OE9A049221"/>
</dbReference>
<gene>
    <name evidence="2" type="ORF">OLEA9_A049221</name>
</gene>
<evidence type="ECO:0000256" key="1">
    <source>
        <dbReference type="SAM" id="Phobius"/>
    </source>
</evidence>
<sequence length="161" mass="17719">MAVEEIIRERGATIRSGKFKGRRLFEAGERAAEVESDSNDDEMCSDCFNMLEEREVNSENLKRNQEDSSTYFRPSCSFSGLTLPDEKVEISATVVVEGEAGVVETGGASRNLRVGGSGGERCMLALIWFAIVSMLFTLGLIISMSCCDRYVLEKEVILAPT</sequence>
<evidence type="ECO:0000313" key="3">
    <source>
        <dbReference type="Proteomes" id="UP000594638"/>
    </source>
</evidence>
<reference evidence="2 3" key="1">
    <citation type="submission" date="2019-12" db="EMBL/GenBank/DDBJ databases">
        <authorList>
            <person name="Alioto T."/>
            <person name="Alioto T."/>
            <person name="Gomez Garrido J."/>
        </authorList>
    </citation>
    <scope>NUCLEOTIDE SEQUENCE [LARGE SCALE GENOMIC DNA]</scope>
</reference>
<feature type="transmembrane region" description="Helical" evidence="1">
    <location>
        <begin position="122"/>
        <end position="144"/>
    </location>
</feature>
<dbReference type="AlphaFoldDB" id="A0A8S0PEL7"/>
<accession>A0A8S0PEL7</accession>